<dbReference type="EMBL" id="CAXAMM010035546">
    <property type="protein sequence ID" value="CAK9074398.1"/>
    <property type="molecule type" value="Genomic_DNA"/>
</dbReference>
<dbReference type="Proteomes" id="UP001642464">
    <property type="component" value="Unassembled WGS sequence"/>
</dbReference>
<accession>A0ABP0PED9</accession>
<evidence type="ECO:0000313" key="3">
    <source>
        <dbReference type="Proteomes" id="UP001642464"/>
    </source>
</evidence>
<gene>
    <name evidence="2" type="ORF">SCF082_LOCUS36221</name>
</gene>
<evidence type="ECO:0000313" key="2">
    <source>
        <dbReference type="EMBL" id="CAK9074398.1"/>
    </source>
</evidence>
<feature type="region of interest" description="Disordered" evidence="1">
    <location>
        <begin position="1"/>
        <end position="21"/>
    </location>
</feature>
<protein>
    <submittedName>
        <fullName evidence="2">Uncharacterized protein</fullName>
    </submittedName>
</protein>
<sequence>MGESESRFETTMGTEDHAKSDAIAQKAVNDGIKKAQIWADWQRLGLPSPAEGGVPWYWFWSRFWYGKYPPTRWVEGVTIVEENELGEQWVTHVDIRQNGSREDTDMVSVHCNFPNDERFSHNWSRRKMNTTC</sequence>
<comment type="caution">
    <text evidence="2">The sequence shown here is derived from an EMBL/GenBank/DDBJ whole genome shotgun (WGS) entry which is preliminary data.</text>
</comment>
<keyword evidence="3" id="KW-1185">Reference proteome</keyword>
<reference evidence="2 3" key="1">
    <citation type="submission" date="2024-02" db="EMBL/GenBank/DDBJ databases">
        <authorList>
            <person name="Chen Y."/>
            <person name="Shah S."/>
            <person name="Dougan E. K."/>
            <person name="Thang M."/>
            <person name="Chan C."/>
        </authorList>
    </citation>
    <scope>NUCLEOTIDE SEQUENCE [LARGE SCALE GENOMIC DNA]</scope>
</reference>
<name>A0ABP0PED9_9DINO</name>
<organism evidence="2 3">
    <name type="scientific">Durusdinium trenchii</name>
    <dbReference type="NCBI Taxonomy" id="1381693"/>
    <lineage>
        <taxon>Eukaryota</taxon>
        <taxon>Sar</taxon>
        <taxon>Alveolata</taxon>
        <taxon>Dinophyceae</taxon>
        <taxon>Suessiales</taxon>
        <taxon>Symbiodiniaceae</taxon>
        <taxon>Durusdinium</taxon>
    </lineage>
</organism>
<feature type="compositionally biased region" description="Basic and acidic residues" evidence="1">
    <location>
        <begin position="1"/>
        <end position="20"/>
    </location>
</feature>
<evidence type="ECO:0000256" key="1">
    <source>
        <dbReference type="SAM" id="MobiDB-lite"/>
    </source>
</evidence>
<proteinExistence type="predicted"/>